<dbReference type="WBParaSite" id="Hba_15640">
    <property type="protein sequence ID" value="Hba_15640"/>
    <property type="gene ID" value="Hba_15640"/>
</dbReference>
<organism evidence="1 2">
    <name type="scientific">Heterorhabditis bacteriophora</name>
    <name type="common">Entomopathogenic nematode worm</name>
    <dbReference type="NCBI Taxonomy" id="37862"/>
    <lineage>
        <taxon>Eukaryota</taxon>
        <taxon>Metazoa</taxon>
        <taxon>Ecdysozoa</taxon>
        <taxon>Nematoda</taxon>
        <taxon>Chromadorea</taxon>
        <taxon>Rhabditida</taxon>
        <taxon>Rhabditina</taxon>
        <taxon>Rhabditomorpha</taxon>
        <taxon>Strongyloidea</taxon>
        <taxon>Heterorhabditidae</taxon>
        <taxon>Heterorhabditis</taxon>
    </lineage>
</organism>
<sequence length="71" mass="7689">MKFIETSAVTGENILDAFLMMAQDVSNRVEEGSLKPMDGWEGIKCGMMRSQSISLSENDDPTSGYGSTCSC</sequence>
<dbReference type="Proteomes" id="UP000095283">
    <property type="component" value="Unplaced"/>
</dbReference>
<accession>A0A1I7XDN1</accession>
<keyword evidence="1" id="KW-1185">Reference proteome</keyword>
<evidence type="ECO:0000313" key="2">
    <source>
        <dbReference type="WBParaSite" id="Hba_15640"/>
    </source>
</evidence>
<protein>
    <submittedName>
        <fullName evidence="2">Ras-related protein RABH1b</fullName>
    </submittedName>
</protein>
<reference evidence="2" key="1">
    <citation type="submission" date="2016-11" db="UniProtKB">
        <authorList>
            <consortium name="WormBaseParasite"/>
        </authorList>
    </citation>
    <scope>IDENTIFICATION</scope>
</reference>
<proteinExistence type="predicted"/>
<name>A0A1I7XDN1_HETBA</name>
<dbReference type="AlphaFoldDB" id="A0A1I7XDN1"/>
<evidence type="ECO:0000313" key="1">
    <source>
        <dbReference type="Proteomes" id="UP000095283"/>
    </source>
</evidence>